<dbReference type="Proteomes" id="UP000716906">
    <property type="component" value="Unassembled WGS sequence"/>
</dbReference>
<dbReference type="PROSITE" id="PS51186">
    <property type="entry name" value="GNAT"/>
    <property type="match status" value="1"/>
</dbReference>
<dbReference type="SUPFAM" id="SSF55729">
    <property type="entry name" value="Acyl-CoA N-acyltransferases (Nat)"/>
    <property type="match status" value="1"/>
</dbReference>
<dbReference type="PANTHER" id="PTHR43451:SF1">
    <property type="entry name" value="ACETYLTRANSFERASE"/>
    <property type="match status" value="1"/>
</dbReference>
<sequence>MIYRAYTSNDLAAVIRLFHDTVHAVCARDYTPKQLDAWAPQELDMERWQATLLAHHTIIAEEAGIITGFGDMDNAGYLDRLYVHKDFQRQGIATAICDRLESYLSPELLCARFTTHASITAKPFFEKRGYRVIKEQTVERCGIQLTNYTMEKPCRKAE</sequence>
<dbReference type="Pfam" id="PF13673">
    <property type="entry name" value="Acetyltransf_10"/>
    <property type="match status" value="1"/>
</dbReference>
<dbReference type="EMBL" id="JACLYY010000002">
    <property type="protein sequence ID" value="MBM6736907.1"/>
    <property type="molecule type" value="Genomic_DNA"/>
</dbReference>
<reference evidence="2 3" key="1">
    <citation type="journal article" date="2021" name="Sci. Rep.">
        <title>The distribution of antibiotic resistance genes in chicken gut microbiota commensals.</title>
        <authorList>
            <person name="Juricova H."/>
            <person name="Matiasovicova J."/>
            <person name="Kubasova T."/>
            <person name="Cejkova D."/>
            <person name="Rychlik I."/>
        </authorList>
    </citation>
    <scope>NUCLEOTIDE SEQUENCE [LARGE SCALE GENOMIC DNA]</scope>
    <source>
        <strain evidence="2 3">An773</strain>
    </source>
</reference>
<gene>
    <name evidence="2" type="ORF">H7U36_02115</name>
</gene>
<dbReference type="CDD" id="cd04301">
    <property type="entry name" value="NAT_SF"/>
    <property type="match status" value="1"/>
</dbReference>
<evidence type="ECO:0000313" key="2">
    <source>
        <dbReference type="EMBL" id="MBM6736907.1"/>
    </source>
</evidence>
<evidence type="ECO:0000259" key="1">
    <source>
        <dbReference type="PROSITE" id="PS51186"/>
    </source>
</evidence>
<name>A0ABS2E5I2_9FIRM</name>
<proteinExistence type="predicted"/>
<protein>
    <submittedName>
        <fullName evidence="2">GNAT family N-acetyltransferase</fullName>
    </submittedName>
</protein>
<organism evidence="2 3">
    <name type="scientific">Faecalicatena fissicatena</name>
    <dbReference type="NCBI Taxonomy" id="290055"/>
    <lineage>
        <taxon>Bacteria</taxon>
        <taxon>Bacillati</taxon>
        <taxon>Bacillota</taxon>
        <taxon>Clostridia</taxon>
        <taxon>Lachnospirales</taxon>
        <taxon>Lachnospiraceae</taxon>
        <taxon>Faecalicatena</taxon>
    </lineage>
</organism>
<feature type="domain" description="N-acetyltransferase" evidence="1">
    <location>
        <begin position="1"/>
        <end position="155"/>
    </location>
</feature>
<comment type="caution">
    <text evidence="2">The sequence shown here is derived from an EMBL/GenBank/DDBJ whole genome shotgun (WGS) entry which is preliminary data.</text>
</comment>
<dbReference type="InterPro" id="IPR016181">
    <property type="entry name" value="Acyl_CoA_acyltransferase"/>
</dbReference>
<evidence type="ECO:0000313" key="3">
    <source>
        <dbReference type="Proteomes" id="UP000716906"/>
    </source>
</evidence>
<keyword evidence="3" id="KW-1185">Reference proteome</keyword>
<dbReference type="PANTHER" id="PTHR43451">
    <property type="entry name" value="ACETYLTRANSFERASE (GNAT) FAMILY PROTEIN"/>
    <property type="match status" value="1"/>
</dbReference>
<dbReference type="Gene3D" id="3.40.630.30">
    <property type="match status" value="1"/>
</dbReference>
<dbReference type="InterPro" id="IPR000182">
    <property type="entry name" value="GNAT_dom"/>
</dbReference>
<dbReference type="InterPro" id="IPR052564">
    <property type="entry name" value="N-acetyltrans/Recomb-assoc"/>
</dbReference>
<dbReference type="RefSeq" id="WP_033125670.1">
    <property type="nucleotide sequence ID" value="NZ_JACLYY010000002.1"/>
</dbReference>
<accession>A0ABS2E5I2</accession>